<accession>A0A0F9P745</accession>
<dbReference type="InterPro" id="IPR011008">
    <property type="entry name" value="Dimeric_a/b-barrel"/>
</dbReference>
<sequence>MEVNEKQKILIKLNFKSKFNIKKISQEIGYTRQTFQKYLKQLTEDNVISNTTININPDIRPNLKFVLIEIKSNPEEPYLVDKLLKLPQLRSLDGVFGEFSLNAFFVFKSQEEFNSILKKIDKIMASSHFKKYQILETINIYKTNGIRLSGLKTKNLNLDETDYSILEILQEEQSIKTLSTYEIRDIMKKVCEKDISQSTIHNRIKNLEVNKIILNYAMNFKPKEIGFEGKFFLRTKPKDPSKYEELALKLEKIPEITDLYRIGEEYGLLAVVRVKKIGEYGSFIRNLYLSEEIEDTFTNFVLDELKPYTNFILF</sequence>
<dbReference type="GO" id="GO:0043200">
    <property type="term" value="P:response to amino acid"/>
    <property type="evidence" value="ECO:0007669"/>
    <property type="project" value="TreeGrafter"/>
</dbReference>
<protein>
    <recommendedName>
        <fullName evidence="1">Transcription regulator AsnC/Lrp ligand binding domain-containing protein</fullName>
    </recommendedName>
</protein>
<dbReference type="GO" id="GO:0005829">
    <property type="term" value="C:cytosol"/>
    <property type="evidence" value="ECO:0007669"/>
    <property type="project" value="TreeGrafter"/>
</dbReference>
<gene>
    <name evidence="2" type="ORF">LCGC14_0937790</name>
</gene>
<feature type="domain" description="Transcription regulator AsnC/Lrp ligand binding" evidence="1">
    <location>
        <begin position="234"/>
        <end position="303"/>
    </location>
</feature>
<dbReference type="InterPro" id="IPR036388">
    <property type="entry name" value="WH-like_DNA-bd_sf"/>
</dbReference>
<evidence type="ECO:0000259" key="1">
    <source>
        <dbReference type="Pfam" id="PF01037"/>
    </source>
</evidence>
<dbReference type="PANTHER" id="PTHR30154">
    <property type="entry name" value="LEUCINE-RESPONSIVE REGULATORY PROTEIN"/>
    <property type="match status" value="1"/>
</dbReference>
<evidence type="ECO:0000313" key="2">
    <source>
        <dbReference type="EMBL" id="KKN20227.1"/>
    </source>
</evidence>
<dbReference type="EMBL" id="LAZR01003263">
    <property type="protein sequence ID" value="KKN20227.1"/>
    <property type="molecule type" value="Genomic_DNA"/>
</dbReference>
<dbReference type="InterPro" id="IPR019887">
    <property type="entry name" value="Tscrpt_reg_AsnC/Lrp_C"/>
</dbReference>
<dbReference type="SUPFAM" id="SSF46785">
    <property type="entry name" value="Winged helix' DNA-binding domain"/>
    <property type="match status" value="1"/>
</dbReference>
<dbReference type="AlphaFoldDB" id="A0A0F9P745"/>
<dbReference type="GO" id="GO:0043565">
    <property type="term" value="F:sequence-specific DNA binding"/>
    <property type="evidence" value="ECO:0007669"/>
    <property type="project" value="TreeGrafter"/>
</dbReference>
<dbReference type="SMART" id="SM00344">
    <property type="entry name" value="HTH_ASNC"/>
    <property type="match status" value="1"/>
</dbReference>
<dbReference type="InterPro" id="IPR019888">
    <property type="entry name" value="Tscrpt_reg_AsnC-like"/>
</dbReference>
<reference evidence="2" key="1">
    <citation type="journal article" date="2015" name="Nature">
        <title>Complex archaea that bridge the gap between prokaryotes and eukaryotes.</title>
        <authorList>
            <person name="Spang A."/>
            <person name="Saw J.H."/>
            <person name="Jorgensen S.L."/>
            <person name="Zaremba-Niedzwiedzka K."/>
            <person name="Martijn J."/>
            <person name="Lind A.E."/>
            <person name="van Eijk R."/>
            <person name="Schleper C."/>
            <person name="Guy L."/>
            <person name="Ettema T.J."/>
        </authorList>
    </citation>
    <scope>NUCLEOTIDE SEQUENCE</scope>
</reference>
<proteinExistence type="predicted"/>
<dbReference type="Pfam" id="PF01037">
    <property type="entry name" value="AsnC_trans_reg"/>
    <property type="match status" value="1"/>
</dbReference>
<dbReference type="PANTHER" id="PTHR30154:SF34">
    <property type="entry name" value="TRANSCRIPTIONAL REGULATOR AZLB"/>
    <property type="match status" value="1"/>
</dbReference>
<dbReference type="InterPro" id="IPR036390">
    <property type="entry name" value="WH_DNA-bd_sf"/>
</dbReference>
<organism evidence="2">
    <name type="scientific">marine sediment metagenome</name>
    <dbReference type="NCBI Taxonomy" id="412755"/>
    <lineage>
        <taxon>unclassified sequences</taxon>
        <taxon>metagenomes</taxon>
        <taxon>ecological metagenomes</taxon>
    </lineage>
</organism>
<comment type="caution">
    <text evidence="2">The sequence shown here is derived from an EMBL/GenBank/DDBJ whole genome shotgun (WGS) entry which is preliminary data.</text>
</comment>
<name>A0A0F9P745_9ZZZZ</name>
<dbReference type="Gene3D" id="3.30.70.920">
    <property type="match status" value="2"/>
</dbReference>
<dbReference type="SUPFAM" id="SSF54909">
    <property type="entry name" value="Dimeric alpha+beta barrel"/>
    <property type="match status" value="1"/>
</dbReference>
<dbReference type="Gene3D" id="1.10.10.10">
    <property type="entry name" value="Winged helix-like DNA-binding domain superfamily/Winged helix DNA-binding domain"/>
    <property type="match status" value="1"/>
</dbReference>